<sequence length="127" mass="13020">MKRWLLLIYAVIVASCLALSPTAAEAISVTYPPPSAAVATWGTIIGTLANQADLGAELDARCLESVFGTSLGAGVILDAGALKASAILQKYHGVDPSANVLSFLGATNYAGMQTLTGWYSATGDLDT</sequence>
<dbReference type="PROSITE" id="PS51257">
    <property type="entry name" value="PROKAR_LIPOPROTEIN"/>
    <property type="match status" value="1"/>
</dbReference>
<organism evidence="1">
    <name type="scientific">marine sediment metagenome</name>
    <dbReference type="NCBI Taxonomy" id="412755"/>
    <lineage>
        <taxon>unclassified sequences</taxon>
        <taxon>metagenomes</taxon>
        <taxon>ecological metagenomes</taxon>
    </lineage>
</organism>
<reference evidence="1" key="1">
    <citation type="journal article" date="2014" name="Front. Microbiol.">
        <title>High frequency of phylogenetically diverse reductive dehalogenase-homologous genes in deep subseafloor sedimentary metagenomes.</title>
        <authorList>
            <person name="Kawai M."/>
            <person name="Futagami T."/>
            <person name="Toyoda A."/>
            <person name="Takaki Y."/>
            <person name="Nishi S."/>
            <person name="Hori S."/>
            <person name="Arai W."/>
            <person name="Tsubouchi T."/>
            <person name="Morono Y."/>
            <person name="Uchiyama I."/>
            <person name="Ito T."/>
            <person name="Fujiyama A."/>
            <person name="Inagaki F."/>
            <person name="Takami H."/>
        </authorList>
    </citation>
    <scope>NUCLEOTIDE SEQUENCE</scope>
    <source>
        <strain evidence="1">Expedition CK06-06</strain>
    </source>
</reference>
<comment type="caution">
    <text evidence="1">The sequence shown here is derived from an EMBL/GenBank/DDBJ whole genome shotgun (WGS) entry which is preliminary data.</text>
</comment>
<feature type="non-terminal residue" evidence="1">
    <location>
        <position position="127"/>
    </location>
</feature>
<dbReference type="EMBL" id="BARS01026301">
    <property type="protein sequence ID" value="GAG00036.1"/>
    <property type="molecule type" value="Genomic_DNA"/>
</dbReference>
<name>X0VHN0_9ZZZZ</name>
<dbReference type="AlphaFoldDB" id="X0VHN0"/>
<accession>X0VHN0</accession>
<gene>
    <name evidence="1" type="ORF">S01H1_41463</name>
</gene>
<protein>
    <submittedName>
        <fullName evidence="1">Uncharacterized protein</fullName>
    </submittedName>
</protein>
<evidence type="ECO:0000313" key="1">
    <source>
        <dbReference type="EMBL" id="GAG00036.1"/>
    </source>
</evidence>
<proteinExistence type="predicted"/>